<keyword evidence="3" id="KW-1003">Cell membrane</keyword>
<feature type="compositionally biased region" description="Basic and acidic residues" evidence="10">
    <location>
        <begin position="204"/>
        <end position="216"/>
    </location>
</feature>
<dbReference type="InterPro" id="IPR001806">
    <property type="entry name" value="Small_GTPase"/>
</dbReference>
<accession>F0ZQ55</accession>
<gene>
    <name evidence="11" type="primary">racR</name>
    <name evidence="11" type="ORF">DICPUDRAFT_80321</name>
</gene>
<keyword evidence="8" id="KW-0449">Lipoprotein</keyword>
<dbReference type="SMART" id="SM00175">
    <property type="entry name" value="RAB"/>
    <property type="match status" value="1"/>
</dbReference>
<dbReference type="SMART" id="SM00173">
    <property type="entry name" value="RAS"/>
    <property type="match status" value="1"/>
</dbReference>
<dbReference type="EMBL" id="GL871120">
    <property type="protein sequence ID" value="EGC33910.1"/>
    <property type="molecule type" value="Genomic_DNA"/>
</dbReference>
<dbReference type="GO" id="GO:0005525">
    <property type="term" value="F:GTP binding"/>
    <property type="evidence" value="ECO:0000318"/>
    <property type="project" value="GO_Central"/>
</dbReference>
<evidence type="ECO:0000256" key="9">
    <source>
        <dbReference type="ARBA" id="ARBA00023289"/>
    </source>
</evidence>
<keyword evidence="6" id="KW-0342">GTP-binding</keyword>
<dbReference type="CDD" id="cd00157">
    <property type="entry name" value="Rho"/>
    <property type="match status" value="1"/>
</dbReference>
<evidence type="ECO:0000256" key="2">
    <source>
        <dbReference type="ARBA" id="ARBA00010142"/>
    </source>
</evidence>
<dbReference type="PROSITE" id="PS51420">
    <property type="entry name" value="RHO"/>
    <property type="match status" value="1"/>
</dbReference>
<dbReference type="FunFam" id="3.40.50.300:FF:001799">
    <property type="entry name" value="Rac2 family GTP-binding protein, putative"/>
    <property type="match status" value="1"/>
</dbReference>
<dbReference type="SMART" id="SM00174">
    <property type="entry name" value="RHO"/>
    <property type="match status" value="1"/>
</dbReference>
<dbReference type="GO" id="GO:0007015">
    <property type="term" value="P:actin filament organization"/>
    <property type="evidence" value="ECO:0000318"/>
    <property type="project" value="GO_Central"/>
</dbReference>
<dbReference type="PRINTS" id="PR00449">
    <property type="entry name" value="RASTRNSFRMNG"/>
</dbReference>
<protein>
    <submittedName>
        <fullName evidence="11">RacR, RHO family GTPase</fullName>
    </submittedName>
</protein>
<dbReference type="PANTHER" id="PTHR24072">
    <property type="entry name" value="RHO FAMILY GTPASE"/>
    <property type="match status" value="1"/>
</dbReference>
<evidence type="ECO:0000256" key="10">
    <source>
        <dbReference type="SAM" id="MobiDB-lite"/>
    </source>
</evidence>
<dbReference type="GO" id="GO:0005886">
    <property type="term" value="C:plasma membrane"/>
    <property type="evidence" value="ECO:0000318"/>
    <property type="project" value="GO_Central"/>
</dbReference>
<dbReference type="InterPro" id="IPR003578">
    <property type="entry name" value="Small_GTPase_Rho"/>
</dbReference>
<dbReference type="GO" id="GO:0007165">
    <property type="term" value="P:signal transduction"/>
    <property type="evidence" value="ECO:0000318"/>
    <property type="project" value="GO_Central"/>
</dbReference>
<dbReference type="RefSeq" id="XP_003289545.1">
    <property type="nucleotide sequence ID" value="XM_003289497.1"/>
</dbReference>
<dbReference type="GeneID" id="10502659"/>
<dbReference type="GO" id="GO:0007264">
    <property type="term" value="P:small GTPase-mediated signal transduction"/>
    <property type="evidence" value="ECO:0007669"/>
    <property type="project" value="InterPro"/>
</dbReference>
<evidence type="ECO:0000256" key="3">
    <source>
        <dbReference type="ARBA" id="ARBA00022475"/>
    </source>
</evidence>
<proteinExistence type="inferred from homology"/>
<dbReference type="Pfam" id="PF00071">
    <property type="entry name" value="Ras"/>
    <property type="match status" value="1"/>
</dbReference>
<dbReference type="AlphaFoldDB" id="F0ZQ55"/>
<evidence type="ECO:0000256" key="1">
    <source>
        <dbReference type="ARBA" id="ARBA00004342"/>
    </source>
</evidence>
<dbReference type="KEGG" id="dpp:DICPUDRAFT_80321"/>
<evidence type="ECO:0000256" key="7">
    <source>
        <dbReference type="ARBA" id="ARBA00023136"/>
    </source>
</evidence>
<dbReference type="InterPro" id="IPR005225">
    <property type="entry name" value="Small_GTP-bd"/>
</dbReference>
<sequence length="216" mass="24595">MSYNSFFIKVVFLGDSGSGKTSIICRIGDEPSDYLPFVYGSAVFQTKYDNVNMCPWDTPGSAEFERKRVLQYPHTNCVVLCFSISDRDSYNSCLNLWYPEISLFLPKVPIILVGTKSDHYNHPNYKKDHLITHKEGLELANKINAVEYIETSSLNKTNIEKIKEVVLIVSILNKNNKNNKDRDLSLLSPKKFKSTSSYSFKAPGDNDEKESKCKIN</sequence>
<keyword evidence="4" id="KW-0488">Methylation</keyword>
<dbReference type="GO" id="GO:0019901">
    <property type="term" value="F:protein kinase binding"/>
    <property type="evidence" value="ECO:0000318"/>
    <property type="project" value="GO_Central"/>
</dbReference>
<keyword evidence="7" id="KW-0472">Membrane</keyword>
<dbReference type="OrthoDB" id="8830751at2759"/>
<dbReference type="PROSITE" id="PS51421">
    <property type="entry name" value="RAS"/>
    <property type="match status" value="1"/>
</dbReference>
<evidence type="ECO:0000313" key="11">
    <source>
        <dbReference type="EMBL" id="EGC33910.1"/>
    </source>
</evidence>
<evidence type="ECO:0000256" key="5">
    <source>
        <dbReference type="ARBA" id="ARBA00022741"/>
    </source>
</evidence>
<dbReference type="eggNOG" id="KOG0393">
    <property type="taxonomic scope" value="Eukaryota"/>
</dbReference>
<organism evidence="11 12">
    <name type="scientific">Dictyostelium purpureum</name>
    <name type="common">Slime mold</name>
    <dbReference type="NCBI Taxonomy" id="5786"/>
    <lineage>
        <taxon>Eukaryota</taxon>
        <taxon>Amoebozoa</taxon>
        <taxon>Evosea</taxon>
        <taxon>Eumycetozoa</taxon>
        <taxon>Dictyostelia</taxon>
        <taxon>Dictyosteliales</taxon>
        <taxon>Dictyosteliaceae</taxon>
        <taxon>Dictyostelium</taxon>
    </lineage>
</organism>
<dbReference type="SUPFAM" id="SSF52540">
    <property type="entry name" value="P-loop containing nucleoside triphosphate hydrolases"/>
    <property type="match status" value="1"/>
</dbReference>
<dbReference type="InterPro" id="IPR027417">
    <property type="entry name" value="P-loop_NTPase"/>
</dbReference>
<feature type="region of interest" description="Disordered" evidence="10">
    <location>
        <begin position="194"/>
        <end position="216"/>
    </location>
</feature>
<reference evidence="12" key="1">
    <citation type="journal article" date="2011" name="Genome Biol.">
        <title>Comparative genomics of the social amoebae Dictyostelium discoideum and Dictyostelium purpureum.</title>
        <authorList>
            <consortium name="US DOE Joint Genome Institute (JGI-PGF)"/>
            <person name="Sucgang R."/>
            <person name="Kuo A."/>
            <person name="Tian X."/>
            <person name="Salerno W."/>
            <person name="Parikh A."/>
            <person name="Feasley C.L."/>
            <person name="Dalin E."/>
            <person name="Tu H."/>
            <person name="Huang E."/>
            <person name="Barry K."/>
            <person name="Lindquist E."/>
            <person name="Shapiro H."/>
            <person name="Bruce D."/>
            <person name="Schmutz J."/>
            <person name="Salamov A."/>
            <person name="Fey P."/>
            <person name="Gaudet P."/>
            <person name="Anjard C."/>
            <person name="Babu M.M."/>
            <person name="Basu S."/>
            <person name="Bushmanova Y."/>
            <person name="van der Wel H."/>
            <person name="Katoh-Kurasawa M."/>
            <person name="Dinh C."/>
            <person name="Coutinho P.M."/>
            <person name="Saito T."/>
            <person name="Elias M."/>
            <person name="Schaap P."/>
            <person name="Kay R.R."/>
            <person name="Henrissat B."/>
            <person name="Eichinger L."/>
            <person name="Rivero F."/>
            <person name="Putnam N.H."/>
            <person name="West C.M."/>
            <person name="Loomis W.F."/>
            <person name="Chisholm R.L."/>
            <person name="Shaulsky G."/>
            <person name="Strassmann J.E."/>
            <person name="Queller D.C."/>
            <person name="Kuspa A."/>
            <person name="Grigoriev I.V."/>
        </authorList>
    </citation>
    <scope>NUCLEOTIDE SEQUENCE [LARGE SCALE GENOMIC DNA]</scope>
    <source>
        <strain evidence="12">QSDP1</strain>
    </source>
</reference>
<dbReference type="InParanoid" id="F0ZQ55"/>
<dbReference type="GO" id="GO:0003924">
    <property type="term" value="F:GTPase activity"/>
    <property type="evidence" value="ECO:0000318"/>
    <property type="project" value="GO_Central"/>
</dbReference>
<keyword evidence="12" id="KW-1185">Reference proteome</keyword>
<comment type="subcellular location">
    <subcellularLocation>
        <location evidence="1">Cell membrane</location>
        <topology evidence="1">Lipid-anchor</topology>
        <orientation evidence="1">Cytoplasmic side</orientation>
    </subcellularLocation>
</comment>
<dbReference type="Proteomes" id="UP000001064">
    <property type="component" value="Unassembled WGS sequence"/>
</dbReference>
<evidence type="ECO:0000313" key="12">
    <source>
        <dbReference type="Proteomes" id="UP000001064"/>
    </source>
</evidence>
<evidence type="ECO:0000256" key="4">
    <source>
        <dbReference type="ARBA" id="ARBA00022481"/>
    </source>
</evidence>
<dbReference type="NCBIfam" id="TIGR00231">
    <property type="entry name" value="small_GTP"/>
    <property type="match status" value="1"/>
</dbReference>
<keyword evidence="5" id="KW-0547">Nucleotide-binding</keyword>
<dbReference type="STRING" id="5786.F0ZQ55"/>
<keyword evidence="9" id="KW-0636">Prenylation</keyword>
<name>F0ZQ55_DICPU</name>
<dbReference type="VEuPathDB" id="AmoebaDB:DICPUDRAFT_80321"/>
<evidence type="ECO:0000256" key="8">
    <source>
        <dbReference type="ARBA" id="ARBA00023288"/>
    </source>
</evidence>
<comment type="similarity">
    <text evidence="2">Belongs to the small GTPase superfamily. Rho family.</text>
</comment>
<evidence type="ECO:0000256" key="6">
    <source>
        <dbReference type="ARBA" id="ARBA00023134"/>
    </source>
</evidence>
<dbReference type="Gene3D" id="3.40.50.300">
    <property type="entry name" value="P-loop containing nucleotide triphosphate hydrolases"/>
    <property type="match status" value="1"/>
</dbReference>
<dbReference type="PROSITE" id="PS51419">
    <property type="entry name" value="RAB"/>
    <property type="match status" value="1"/>
</dbReference>